<gene>
    <name evidence="1" type="ORF">E5331_20025</name>
</gene>
<dbReference type="EMBL" id="SRYB01000073">
    <property type="protein sequence ID" value="TGY74781.1"/>
    <property type="molecule type" value="Genomic_DNA"/>
</dbReference>
<protein>
    <submittedName>
        <fullName evidence="1">Uncharacterized protein</fullName>
    </submittedName>
</protein>
<name>A0AC61RF52_9BACT</name>
<sequence>MMRKSDSKHSQETPEEELKRLRKEVARLEGKLEAQKQAANAKIVAAKAKMDEMRKELKKKEEPKPVFSKEQWSRILTRLKDIDTQSK</sequence>
<dbReference type="Proteomes" id="UP000306319">
    <property type="component" value="Unassembled WGS sequence"/>
</dbReference>
<comment type="caution">
    <text evidence="1">The sequence shown here is derived from an EMBL/GenBank/DDBJ whole genome shotgun (WGS) entry which is preliminary data.</text>
</comment>
<proteinExistence type="predicted"/>
<evidence type="ECO:0000313" key="2">
    <source>
        <dbReference type="Proteomes" id="UP000306319"/>
    </source>
</evidence>
<reference evidence="1" key="1">
    <citation type="submission" date="2019-04" db="EMBL/GenBank/DDBJ databases">
        <title>Microbes associate with the intestines of laboratory mice.</title>
        <authorList>
            <person name="Navarre W."/>
            <person name="Wong E."/>
            <person name="Huang K."/>
            <person name="Tropini C."/>
            <person name="Ng K."/>
            <person name="Yu B."/>
        </authorList>
    </citation>
    <scope>NUCLEOTIDE SEQUENCE</scope>
    <source>
        <strain evidence="1">NM04_E33</strain>
    </source>
</reference>
<keyword evidence="2" id="KW-1185">Reference proteome</keyword>
<evidence type="ECO:0000313" key="1">
    <source>
        <dbReference type="EMBL" id="TGY74781.1"/>
    </source>
</evidence>
<accession>A0AC61RF52</accession>
<organism evidence="1 2">
    <name type="scientific">Lepagella muris</name>
    <dbReference type="NCBI Taxonomy" id="3032870"/>
    <lineage>
        <taxon>Bacteria</taxon>
        <taxon>Pseudomonadati</taxon>
        <taxon>Bacteroidota</taxon>
        <taxon>Bacteroidia</taxon>
        <taxon>Bacteroidales</taxon>
        <taxon>Muribaculaceae</taxon>
        <taxon>Lepagella</taxon>
    </lineage>
</organism>